<sequence length="99" mass="11079">MSDRRCPEHALVNLIALHCSGRNLGTCQSQGHKEPALRVERTWEVLRKEAGCRILGCGIRVDKKATRRPGGDERRVRTLDMPSRGVALRIMWDGMVVGS</sequence>
<name>A0ABR1S0Z6_9PEZI</name>
<dbReference type="Proteomes" id="UP001444661">
    <property type="component" value="Unassembled WGS sequence"/>
</dbReference>
<evidence type="ECO:0000313" key="1">
    <source>
        <dbReference type="EMBL" id="KAK8023678.1"/>
    </source>
</evidence>
<comment type="caution">
    <text evidence="1">The sequence shown here is derived from an EMBL/GenBank/DDBJ whole genome shotgun (WGS) entry which is preliminary data.</text>
</comment>
<evidence type="ECO:0000313" key="2">
    <source>
        <dbReference type="Proteomes" id="UP001444661"/>
    </source>
</evidence>
<keyword evidence="2" id="KW-1185">Reference proteome</keyword>
<gene>
    <name evidence="1" type="ORF">PG993_011744</name>
</gene>
<dbReference type="EMBL" id="JAQQWK010000011">
    <property type="protein sequence ID" value="KAK8023678.1"/>
    <property type="molecule type" value="Genomic_DNA"/>
</dbReference>
<reference evidence="1 2" key="1">
    <citation type="submission" date="2023-01" db="EMBL/GenBank/DDBJ databases">
        <title>Analysis of 21 Apiospora genomes using comparative genomics revels a genus with tremendous synthesis potential of carbohydrate active enzymes and secondary metabolites.</title>
        <authorList>
            <person name="Sorensen T."/>
        </authorList>
    </citation>
    <scope>NUCLEOTIDE SEQUENCE [LARGE SCALE GENOMIC DNA]</scope>
    <source>
        <strain evidence="1 2">CBS 33761</strain>
    </source>
</reference>
<protein>
    <submittedName>
        <fullName evidence="1">Uncharacterized protein</fullName>
    </submittedName>
</protein>
<organism evidence="1 2">
    <name type="scientific">Apiospora rasikravindrae</name>
    <dbReference type="NCBI Taxonomy" id="990691"/>
    <lineage>
        <taxon>Eukaryota</taxon>
        <taxon>Fungi</taxon>
        <taxon>Dikarya</taxon>
        <taxon>Ascomycota</taxon>
        <taxon>Pezizomycotina</taxon>
        <taxon>Sordariomycetes</taxon>
        <taxon>Xylariomycetidae</taxon>
        <taxon>Amphisphaeriales</taxon>
        <taxon>Apiosporaceae</taxon>
        <taxon>Apiospora</taxon>
    </lineage>
</organism>
<proteinExistence type="predicted"/>
<accession>A0ABR1S0Z6</accession>